<dbReference type="GO" id="GO:0031931">
    <property type="term" value="C:TORC1 complex"/>
    <property type="evidence" value="ECO:0007669"/>
    <property type="project" value="InterPro"/>
</dbReference>
<dbReference type="InterPro" id="IPR036322">
    <property type="entry name" value="WD40_repeat_dom_sf"/>
</dbReference>
<dbReference type="OrthoDB" id="10262360at2759"/>
<organism evidence="1 2">
    <name type="scientific">Spizellomyces punctatus (strain DAOM BR117)</name>
    <dbReference type="NCBI Taxonomy" id="645134"/>
    <lineage>
        <taxon>Eukaryota</taxon>
        <taxon>Fungi</taxon>
        <taxon>Fungi incertae sedis</taxon>
        <taxon>Chytridiomycota</taxon>
        <taxon>Chytridiomycota incertae sedis</taxon>
        <taxon>Chytridiomycetes</taxon>
        <taxon>Spizellomycetales</taxon>
        <taxon>Spizellomycetaceae</taxon>
        <taxon>Spizellomyces</taxon>
    </lineage>
</organism>
<dbReference type="InParanoid" id="A0A0L0HNX6"/>
<dbReference type="GO" id="GO:0030307">
    <property type="term" value="P:positive regulation of cell growth"/>
    <property type="evidence" value="ECO:0007669"/>
    <property type="project" value="TreeGrafter"/>
</dbReference>
<name>A0A0L0HNX6_SPIPD</name>
<dbReference type="GO" id="GO:0005737">
    <property type="term" value="C:cytoplasm"/>
    <property type="evidence" value="ECO:0007669"/>
    <property type="project" value="TreeGrafter"/>
</dbReference>
<dbReference type="GO" id="GO:0030674">
    <property type="term" value="F:protein-macromolecule adaptor activity"/>
    <property type="evidence" value="ECO:0007669"/>
    <property type="project" value="TreeGrafter"/>
</dbReference>
<sequence>MVGSDEGTIRLYSGYDTPTPTLVSSFRAVSPFSALVSDWEQSSGVLVCGGEKETIRVWDAGKESCVQSIYTKSQAMVTSLTLEKGGHLLVAGYDNGNLGVHDMRMPSRDSLVKTYTDHPTAILKTGYQSTEFCSVSTGQIRLWDIRHGTNRVVEGEHDTGVVDIHGVVGLVGWGTKTKLDIREAATGRSIAMTRHHDGFLSSGRAWGGVTALAFHPRRVVVGACVGGVGVSVFSAEKGA</sequence>
<dbReference type="Proteomes" id="UP000053201">
    <property type="component" value="Unassembled WGS sequence"/>
</dbReference>
<dbReference type="GO" id="GO:0071230">
    <property type="term" value="P:cellular response to amino acid stimulus"/>
    <property type="evidence" value="ECO:0007669"/>
    <property type="project" value="TreeGrafter"/>
</dbReference>
<dbReference type="STRING" id="645134.A0A0L0HNX6"/>
<dbReference type="GO" id="GO:0031929">
    <property type="term" value="P:TOR signaling"/>
    <property type="evidence" value="ECO:0007669"/>
    <property type="project" value="InterPro"/>
</dbReference>
<dbReference type="EMBL" id="KQ257452">
    <property type="protein sequence ID" value="KND02758.1"/>
    <property type="molecule type" value="Genomic_DNA"/>
</dbReference>
<evidence type="ECO:0000313" key="2">
    <source>
        <dbReference type="Proteomes" id="UP000053201"/>
    </source>
</evidence>
<accession>A0A0L0HNX6</accession>
<reference evidence="1 2" key="1">
    <citation type="submission" date="2009-08" db="EMBL/GenBank/DDBJ databases">
        <title>The Genome Sequence of Spizellomyces punctatus strain DAOM BR117.</title>
        <authorList>
            <consortium name="The Broad Institute Genome Sequencing Platform"/>
            <person name="Russ C."/>
            <person name="Cuomo C."/>
            <person name="Shea T."/>
            <person name="Young S.K."/>
            <person name="Zeng Q."/>
            <person name="Koehrsen M."/>
            <person name="Haas B."/>
            <person name="Borodovsky M."/>
            <person name="Guigo R."/>
            <person name="Alvarado L."/>
            <person name="Berlin A."/>
            <person name="Bochicchio J."/>
            <person name="Borenstein D."/>
            <person name="Chapman S."/>
            <person name="Chen Z."/>
            <person name="Engels R."/>
            <person name="Freedman E."/>
            <person name="Gellesch M."/>
            <person name="Goldberg J."/>
            <person name="Griggs A."/>
            <person name="Gujja S."/>
            <person name="Heiman D."/>
            <person name="Hepburn T."/>
            <person name="Howarth C."/>
            <person name="Jen D."/>
            <person name="Larson L."/>
            <person name="Lewis B."/>
            <person name="Mehta T."/>
            <person name="Park D."/>
            <person name="Pearson M."/>
            <person name="Roberts A."/>
            <person name="Saif S."/>
            <person name="Shenoy N."/>
            <person name="Sisk P."/>
            <person name="Stolte C."/>
            <person name="Sykes S."/>
            <person name="Thomson T."/>
            <person name="Walk T."/>
            <person name="White J."/>
            <person name="Yandava C."/>
            <person name="Burger G."/>
            <person name="Gray M.W."/>
            <person name="Holland P.W.H."/>
            <person name="King N."/>
            <person name="Lang F.B.F."/>
            <person name="Roger A.J."/>
            <person name="Ruiz-Trillo I."/>
            <person name="Lander E."/>
            <person name="Nusbaum C."/>
        </authorList>
    </citation>
    <scope>NUCLEOTIDE SEQUENCE [LARGE SCALE GENOMIC DNA]</scope>
    <source>
        <strain evidence="1 2">DAOM BR117</strain>
    </source>
</reference>
<dbReference type="RefSeq" id="XP_016610797.1">
    <property type="nucleotide sequence ID" value="XM_016750153.1"/>
</dbReference>
<dbReference type="GeneID" id="27685477"/>
<dbReference type="InterPro" id="IPR004083">
    <property type="entry name" value="Raptor"/>
</dbReference>
<evidence type="ECO:0000313" key="1">
    <source>
        <dbReference type="EMBL" id="KND02758.1"/>
    </source>
</evidence>
<dbReference type="Gene3D" id="2.130.10.10">
    <property type="entry name" value="YVTN repeat-like/Quinoprotein amine dehydrogenase"/>
    <property type="match status" value="1"/>
</dbReference>
<dbReference type="SMART" id="SM00320">
    <property type="entry name" value="WD40"/>
    <property type="match status" value="4"/>
</dbReference>
<dbReference type="AlphaFoldDB" id="A0A0L0HNX6"/>
<dbReference type="InterPro" id="IPR015943">
    <property type="entry name" value="WD40/YVTN_repeat-like_dom_sf"/>
</dbReference>
<dbReference type="InterPro" id="IPR001680">
    <property type="entry name" value="WD40_rpt"/>
</dbReference>
<dbReference type="GO" id="GO:0010506">
    <property type="term" value="P:regulation of autophagy"/>
    <property type="evidence" value="ECO:0007669"/>
    <property type="project" value="TreeGrafter"/>
</dbReference>
<dbReference type="GO" id="GO:0009267">
    <property type="term" value="P:cellular response to starvation"/>
    <property type="evidence" value="ECO:0007669"/>
    <property type="project" value="TreeGrafter"/>
</dbReference>
<dbReference type="PANTHER" id="PTHR12848:SF16">
    <property type="entry name" value="REGULATORY-ASSOCIATED PROTEIN OF MTOR"/>
    <property type="match status" value="1"/>
</dbReference>
<dbReference type="PANTHER" id="PTHR12848">
    <property type="entry name" value="REGULATORY-ASSOCIATED PROTEIN OF MTOR"/>
    <property type="match status" value="1"/>
</dbReference>
<dbReference type="eggNOG" id="KOG1517">
    <property type="taxonomic scope" value="Eukaryota"/>
</dbReference>
<gene>
    <name evidence="1" type="ORF">SPPG_01841</name>
</gene>
<protein>
    <submittedName>
        <fullName evidence="1">Uncharacterized protein</fullName>
    </submittedName>
</protein>
<proteinExistence type="predicted"/>
<keyword evidence="2" id="KW-1185">Reference proteome</keyword>
<dbReference type="SUPFAM" id="SSF50978">
    <property type="entry name" value="WD40 repeat-like"/>
    <property type="match status" value="1"/>
</dbReference>
<dbReference type="VEuPathDB" id="FungiDB:SPPG_01841"/>